<evidence type="ECO:0000256" key="4">
    <source>
        <dbReference type="PIRSR" id="PIRSR601820-1"/>
    </source>
</evidence>
<organism evidence="8 9">
    <name type="scientific">Steinernema hermaphroditum</name>
    <dbReference type="NCBI Taxonomy" id="289476"/>
    <lineage>
        <taxon>Eukaryota</taxon>
        <taxon>Metazoa</taxon>
        <taxon>Ecdysozoa</taxon>
        <taxon>Nematoda</taxon>
        <taxon>Chromadorea</taxon>
        <taxon>Rhabditida</taxon>
        <taxon>Tylenchina</taxon>
        <taxon>Panagrolaimomorpha</taxon>
        <taxon>Strongyloidoidea</taxon>
        <taxon>Steinernematidae</taxon>
        <taxon>Steinernema</taxon>
    </lineage>
</organism>
<dbReference type="GO" id="GO:0005615">
    <property type="term" value="C:extracellular space"/>
    <property type="evidence" value="ECO:0007669"/>
    <property type="project" value="TreeGrafter"/>
</dbReference>
<evidence type="ECO:0000313" key="9">
    <source>
        <dbReference type="Proteomes" id="UP001175271"/>
    </source>
</evidence>
<evidence type="ECO:0000256" key="6">
    <source>
        <dbReference type="SAM" id="SignalP"/>
    </source>
</evidence>
<evidence type="ECO:0000256" key="2">
    <source>
        <dbReference type="ARBA" id="ARBA00022525"/>
    </source>
</evidence>
<evidence type="ECO:0000259" key="7">
    <source>
        <dbReference type="PROSITE" id="PS50189"/>
    </source>
</evidence>
<keyword evidence="4" id="KW-0479">Metal-binding</keyword>
<feature type="chain" id="PRO_5041208274" description="NTR domain-containing protein" evidence="6">
    <location>
        <begin position="18"/>
        <end position="143"/>
    </location>
</feature>
<dbReference type="InterPro" id="IPR008993">
    <property type="entry name" value="TIMP-like_OB-fold"/>
</dbReference>
<dbReference type="Proteomes" id="UP001175271">
    <property type="component" value="Unassembled WGS sequence"/>
</dbReference>
<comment type="caution">
    <text evidence="8">The sequence shown here is derived from an EMBL/GenBank/DDBJ whole genome shotgun (WGS) entry which is preliminary data.</text>
</comment>
<protein>
    <recommendedName>
        <fullName evidence="7">NTR domain-containing protein</fullName>
    </recommendedName>
</protein>
<evidence type="ECO:0000256" key="1">
    <source>
        <dbReference type="ARBA" id="ARBA00004613"/>
    </source>
</evidence>
<dbReference type="Gene3D" id="2.40.50.120">
    <property type="match status" value="1"/>
</dbReference>
<evidence type="ECO:0000256" key="3">
    <source>
        <dbReference type="ARBA" id="ARBA00023157"/>
    </source>
</evidence>
<feature type="signal peptide" evidence="6">
    <location>
        <begin position="1"/>
        <end position="17"/>
    </location>
</feature>
<dbReference type="PANTHER" id="PTHR11844:SF33">
    <property type="entry name" value="TISSUE INHIBITOR OF METALLOPROTEINASE"/>
    <property type="match status" value="1"/>
</dbReference>
<name>A0AA39IMG4_9BILA</name>
<dbReference type="AlphaFoldDB" id="A0AA39IMG4"/>
<dbReference type="PANTHER" id="PTHR11844">
    <property type="entry name" value="METALLOPROTEASE INHIBITOR"/>
    <property type="match status" value="1"/>
</dbReference>
<dbReference type="GO" id="GO:0008191">
    <property type="term" value="F:metalloendopeptidase inhibitor activity"/>
    <property type="evidence" value="ECO:0007669"/>
    <property type="project" value="InterPro"/>
</dbReference>
<reference evidence="8" key="1">
    <citation type="submission" date="2023-06" db="EMBL/GenBank/DDBJ databases">
        <title>Genomic analysis of the entomopathogenic nematode Steinernema hermaphroditum.</title>
        <authorList>
            <person name="Schwarz E.M."/>
            <person name="Heppert J.K."/>
            <person name="Baniya A."/>
            <person name="Schwartz H.T."/>
            <person name="Tan C.-H."/>
            <person name="Antoshechkin I."/>
            <person name="Sternberg P.W."/>
            <person name="Goodrich-Blair H."/>
            <person name="Dillman A.R."/>
        </authorList>
    </citation>
    <scope>NUCLEOTIDE SEQUENCE</scope>
    <source>
        <strain evidence="8">PS9179</strain>
        <tissue evidence="8">Whole animal</tissue>
    </source>
</reference>
<dbReference type="InterPro" id="IPR001134">
    <property type="entry name" value="Netrin_domain"/>
</dbReference>
<proteinExistence type="predicted"/>
<keyword evidence="3 5" id="KW-1015">Disulfide bond</keyword>
<dbReference type="Pfam" id="PF00965">
    <property type="entry name" value="TIMP"/>
    <property type="match status" value="1"/>
</dbReference>
<keyword evidence="6" id="KW-0732">Signal</keyword>
<dbReference type="GO" id="GO:0031012">
    <property type="term" value="C:extracellular matrix"/>
    <property type="evidence" value="ECO:0007669"/>
    <property type="project" value="TreeGrafter"/>
</dbReference>
<keyword evidence="9" id="KW-1185">Reference proteome</keyword>
<feature type="disulfide bond" evidence="5">
    <location>
        <begin position="18"/>
        <end position="85"/>
    </location>
</feature>
<accession>A0AA39IMG4</accession>
<evidence type="ECO:0000313" key="8">
    <source>
        <dbReference type="EMBL" id="KAK0427026.1"/>
    </source>
</evidence>
<gene>
    <name evidence="8" type="ORF">QR680_010025</name>
</gene>
<sequence length="143" mass="15718">MYRTLLLFASVIAVALACSCRTQPKTPKEKFCDSTFVATFTVWGKDGNDTHIFYTTVADKVFKTNLLIQSGSHIRVITNSQKEACGVTWLESGKKYLLNGNRVISGMGISTCEAISATEWSNVPADVKKSLNRGSYLPCPDKN</sequence>
<keyword evidence="2" id="KW-0964">Secreted</keyword>
<feature type="binding site" evidence="4">
    <location>
        <position position="18"/>
    </location>
    <ligand>
        <name>Zn(2+)</name>
        <dbReference type="ChEBI" id="CHEBI:29105"/>
        <note>ligand shared with metalloproteinase partner</note>
    </ligand>
</feature>
<dbReference type="GO" id="GO:0046872">
    <property type="term" value="F:metal ion binding"/>
    <property type="evidence" value="ECO:0007669"/>
    <property type="project" value="UniProtKB-KW"/>
</dbReference>
<dbReference type="SUPFAM" id="SSF50242">
    <property type="entry name" value="TIMP-like"/>
    <property type="match status" value="1"/>
</dbReference>
<keyword evidence="4" id="KW-0862">Zinc</keyword>
<dbReference type="GO" id="GO:0051045">
    <property type="term" value="P:negative regulation of membrane protein ectodomain proteolysis"/>
    <property type="evidence" value="ECO:0007669"/>
    <property type="project" value="TreeGrafter"/>
</dbReference>
<comment type="subcellular location">
    <subcellularLocation>
        <location evidence="1">Secreted</location>
    </subcellularLocation>
</comment>
<dbReference type="InterPro" id="IPR001820">
    <property type="entry name" value="TIMP"/>
</dbReference>
<dbReference type="GO" id="GO:0002020">
    <property type="term" value="F:protease binding"/>
    <property type="evidence" value="ECO:0007669"/>
    <property type="project" value="TreeGrafter"/>
</dbReference>
<dbReference type="PROSITE" id="PS51257">
    <property type="entry name" value="PROKAR_LIPOPROTEIN"/>
    <property type="match status" value="1"/>
</dbReference>
<dbReference type="PROSITE" id="PS50189">
    <property type="entry name" value="NTR"/>
    <property type="match status" value="1"/>
</dbReference>
<feature type="disulfide bond" evidence="5">
    <location>
        <begin position="20"/>
        <end position="112"/>
    </location>
</feature>
<dbReference type="EMBL" id="JAUCMV010000001">
    <property type="protein sequence ID" value="KAK0427026.1"/>
    <property type="molecule type" value="Genomic_DNA"/>
</dbReference>
<feature type="domain" description="NTR" evidence="7">
    <location>
        <begin position="18"/>
        <end position="139"/>
    </location>
</feature>
<evidence type="ECO:0000256" key="5">
    <source>
        <dbReference type="PIRSR" id="PIRSR601820-3"/>
    </source>
</evidence>